<reference evidence="4" key="1">
    <citation type="submission" date="2016-11" db="EMBL/GenBank/DDBJ databases">
        <authorList>
            <person name="Varghese N."/>
            <person name="Submissions S."/>
        </authorList>
    </citation>
    <scope>NUCLEOTIDE SEQUENCE [LARGE SCALE GENOMIC DNA]</scope>
    <source>
        <strain evidence="4">CGMCC 1.8995</strain>
    </source>
</reference>
<keyword evidence="1" id="KW-1133">Transmembrane helix</keyword>
<dbReference type="InterPro" id="IPR002901">
    <property type="entry name" value="MGlyc_endo_b_GlcNAc-like_dom"/>
</dbReference>
<gene>
    <name evidence="3" type="ORF">SAMN05216361_0397</name>
</gene>
<protein>
    <submittedName>
        <fullName evidence="3">Bax protein</fullName>
    </submittedName>
</protein>
<accession>A0A1M5EH84</accession>
<dbReference type="AlphaFoldDB" id="A0A1M5EH84"/>
<dbReference type="Gene3D" id="1.10.530.10">
    <property type="match status" value="1"/>
</dbReference>
<feature type="transmembrane region" description="Helical" evidence="1">
    <location>
        <begin position="7"/>
        <end position="27"/>
    </location>
</feature>
<dbReference type="SMART" id="SM00047">
    <property type="entry name" value="LYZ2"/>
    <property type="match status" value="1"/>
</dbReference>
<sequence length="280" mass="31306">MKGKLSSSAIMAAVLVTLLILGVHFWLSNEYGGLPDIEATAEESVDALPDFTTYTDVKEKKEAFFDTLYPIIQEENAHVLQVREALISLKEAESLSDTDQHWIADLAQYYKVVDEEDSPVTVDDALLDSLLLRIDYIPPSLALTQAAIESGWGSSRFSRQGNNLFGHWCFVKGCGIVPGERQDGRVHEVAKFDTVNHAVRAYIRNLNTHYAYDEFRGLRAKLRESGSPITGKALATSLGQYSEEGTHYIEKVSKFIDHNKLQRYTKQFEKSLMPAPSSNG</sequence>
<dbReference type="Proteomes" id="UP000184520">
    <property type="component" value="Unassembled WGS sequence"/>
</dbReference>
<evidence type="ECO:0000256" key="1">
    <source>
        <dbReference type="SAM" id="Phobius"/>
    </source>
</evidence>
<proteinExistence type="predicted"/>
<keyword evidence="4" id="KW-1185">Reference proteome</keyword>
<evidence type="ECO:0000259" key="2">
    <source>
        <dbReference type="SMART" id="SM00047"/>
    </source>
</evidence>
<dbReference type="Pfam" id="PF01832">
    <property type="entry name" value="Glucosaminidase"/>
    <property type="match status" value="1"/>
</dbReference>
<dbReference type="STRING" id="634436.SAMN05216361_0397"/>
<evidence type="ECO:0000313" key="4">
    <source>
        <dbReference type="Proteomes" id="UP000184520"/>
    </source>
</evidence>
<dbReference type="RefSeq" id="WP_073317012.1">
    <property type="nucleotide sequence ID" value="NZ_FQWD01000001.1"/>
</dbReference>
<keyword evidence="1" id="KW-0472">Membrane</keyword>
<feature type="domain" description="Mannosyl-glycoprotein endo-beta-N-acetylglucosamidase-like" evidence="2">
    <location>
        <begin position="111"/>
        <end position="249"/>
    </location>
</feature>
<dbReference type="GO" id="GO:0004040">
    <property type="term" value="F:amidase activity"/>
    <property type="evidence" value="ECO:0007669"/>
    <property type="project" value="InterPro"/>
</dbReference>
<dbReference type="EMBL" id="FQWD01000001">
    <property type="protein sequence ID" value="SHF78643.1"/>
    <property type="molecule type" value="Genomic_DNA"/>
</dbReference>
<dbReference type="InterPro" id="IPR053195">
    <property type="entry name" value="Bax-like"/>
</dbReference>
<dbReference type="PANTHER" id="PTHR40572">
    <property type="entry name" value="PROTEIN BAX"/>
    <property type="match status" value="1"/>
</dbReference>
<name>A0A1M5EH84_9ALTE</name>
<evidence type="ECO:0000313" key="3">
    <source>
        <dbReference type="EMBL" id="SHF78643.1"/>
    </source>
</evidence>
<organism evidence="3 4">
    <name type="scientific">Marisediminitalea aggregata</name>
    <dbReference type="NCBI Taxonomy" id="634436"/>
    <lineage>
        <taxon>Bacteria</taxon>
        <taxon>Pseudomonadati</taxon>
        <taxon>Pseudomonadota</taxon>
        <taxon>Gammaproteobacteria</taxon>
        <taxon>Alteromonadales</taxon>
        <taxon>Alteromonadaceae</taxon>
        <taxon>Marisediminitalea</taxon>
    </lineage>
</organism>
<dbReference type="PANTHER" id="PTHR40572:SF1">
    <property type="entry name" value="PROTEIN BAX"/>
    <property type="match status" value="1"/>
</dbReference>
<keyword evidence="1" id="KW-0812">Transmembrane</keyword>